<keyword evidence="2" id="KW-1185">Reference proteome</keyword>
<dbReference type="CDD" id="cd24070">
    <property type="entry name" value="ASKHA_NBD_ROK_AlsK"/>
    <property type="match status" value="1"/>
</dbReference>
<accession>A0A2N5DVY5</accession>
<dbReference type="InterPro" id="IPR043129">
    <property type="entry name" value="ATPase_NBD"/>
</dbReference>
<keyword evidence="1" id="KW-0418">Kinase</keyword>
<evidence type="ECO:0000313" key="1">
    <source>
        <dbReference type="EMBL" id="PLR31278.1"/>
    </source>
</evidence>
<dbReference type="GO" id="GO:0004396">
    <property type="term" value="F:hexokinase activity"/>
    <property type="evidence" value="ECO:0007669"/>
    <property type="project" value="TreeGrafter"/>
</dbReference>
<dbReference type="PANTHER" id="PTHR18964:SF174">
    <property type="entry name" value="D-ALLOSE KINASE-RELATED"/>
    <property type="match status" value="1"/>
</dbReference>
<reference evidence="1 2" key="1">
    <citation type="submission" date="2017-12" db="EMBL/GenBank/DDBJ databases">
        <title>Characterization of six clinical isolates of Enterochimera gen. nov., a novel genus of the Yersiniaciae family and the three species Enterochimera arupensis sp. nov., Enterochimera coloradensis sp. nov, and Enterochimera californica sp. nov.</title>
        <authorList>
            <person name="Rossi A."/>
            <person name="Fisher M."/>
        </authorList>
    </citation>
    <scope>NUCLEOTIDE SEQUENCE [LARGE SCALE GENOMIC DNA]</scope>
    <source>
        <strain evidence="2">2015-Iso6</strain>
    </source>
</reference>
<keyword evidence="1" id="KW-0808">Transferase</keyword>
<dbReference type="OrthoDB" id="9810372at2"/>
<dbReference type="RefSeq" id="WP_101818280.1">
    <property type="nucleotide sequence ID" value="NZ_PJZF01000026.1"/>
</dbReference>
<proteinExistence type="predicted"/>
<dbReference type="Proteomes" id="UP000234240">
    <property type="component" value="Unassembled WGS sequence"/>
</dbReference>
<protein>
    <submittedName>
        <fullName evidence="1">Allose kinase</fullName>
    </submittedName>
</protein>
<organism evidence="1 2">
    <name type="scientific">Chimaeribacter californicus</name>
    <dbReference type="NCBI Taxonomy" id="2060067"/>
    <lineage>
        <taxon>Bacteria</taxon>
        <taxon>Pseudomonadati</taxon>
        <taxon>Pseudomonadota</taxon>
        <taxon>Gammaproteobacteria</taxon>
        <taxon>Enterobacterales</taxon>
        <taxon>Yersiniaceae</taxon>
        <taxon>Chimaeribacter</taxon>
    </lineage>
</organism>
<dbReference type="PANTHER" id="PTHR18964">
    <property type="entry name" value="ROK (REPRESSOR, ORF, KINASE) FAMILY"/>
    <property type="match status" value="1"/>
</dbReference>
<name>A0A2N5DVY5_9GAMM</name>
<dbReference type="AlphaFoldDB" id="A0A2N5DVY5"/>
<dbReference type="InterPro" id="IPR000600">
    <property type="entry name" value="ROK"/>
</dbReference>
<dbReference type="EMBL" id="PJZF01000026">
    <property type="protein sequence ID" value="PLR31278.1"/>
    <property type="molecule type" value="Genomic_DNA"/>
</dbReference>
<gene>
    <name evidence="1" type="ORF">CYR55_20930</name>
</gene>
<dbReference type="Gene3D" id="3.30.420.40">
    <property type="match status" value="2"/>
</dbReference>
<dbReference type="NCBIfam" id="NF007251">
    <property type="entry name" value="PRK09698.1"/>
    <property type="match status" value="1"/>
</dbReference>
<sequence length="302" mass="32153">MQQFLGVDIGGTHTRLIVMDAQQQFSGYRKVKTADWAQQPQPLQGLNDLIGAALPDRGETRVMLGLPGILSRDRARVLSLPFIPALNDQPVAAQLAQALGVEVRMDKDVNHLMWWDLTRLPQLPRVAAGVYLGTGMGNSLWLDGAFYHGAHGAAGELGHIPWPGLATQCRCGKQGCVESITAGHWLAAWAAEHAPHTALGALFAEQGAHPDLQAFITRLAQAIATEMNILDPEHLVLGGGVLAMPGFPQAALVAQIRAHLRAPQPAGGLAITFSDVTDETGCRGACLAAARDPLFSGSRRQA</sequence>
<evidence type="ECO:0000313" key="2">
    <source>
        <dbReference type="Proteomes" id="UP000234240"/>
    </source>
</evidence>
<dbReference type="SUPFAM" id="SSF53067">
    <property type="entry name" value="Actin-like ATPase domain"/>
    <property type="match status" value="1"/>
</dbReference>
<comment type="caution">
    <text evidence="1">The sequence shown here is derived from an EMBL/GenBank/DDBJ whole genome shotgun (WGS) entry which is preliminary data.</text>
</comment>
<dbReference type="Pfam" id="PF00480">
    <property type="entry name" value="ROK"/>
    <property type="match status" value="1"/>
</dbReference>